<dbReference type="EMBL" id="QIBX01000019">
    <property type="protein sequence ID" value="RNL38219.1"/>
    <property type="molecule type" value="Genomic_DNA"/>
</dbReference>
<organism evidence="3 4">
    <name type="scientific">Slackia equolifaciens</name>
    <dbReference type="NCBI Taxonomy" id="498718"/>
    <lineage>
        <taxon>Bacteria</taxon>
        <taxon>Bacillati</taxon>
        <taxon>Actinomycetota</taxon>
        <taxon>Coriobacteriia</taxon>
        <taxon>Eggerthellales</taxon>
        <taxon>Eggerthellaceae</taxon>
        <taxon>Slackia</taxon>
    </lineage>
</organism>
<comment type="caution">
    <text evidence="3">The sequence shown here is derived from an EMBL/GenBank/DDBJ whole genome shotgun (WGS) entry which is preliminary data.</text>
</comment>
<keyword evidence="4" id="KW-1185">Reference proteome</keyword>
<evidence type="ECO:0000313" key="4">
    <source>
        <dbReference type="Proteomes" id="UP000269591"/>
    </source>
</evidence>
<dbReference type="Proteomes" id="UP000269591">
    <property type="component" value="Unassembled WGS sequence"/>
</dbReference>
<evidence type="ECO:0008006" key="5">
    <source>
        <dbReference type="Google" id="ProtNLM"/>
    </source>
</evidence>
<protein>
    <recommendedName>
        <fullName evidence="5">SEC-C domain-containing protein</fullName>
    </recommendedName>
</protein>
<evidence type="ECO:0000256" key="1">
    <source>
        <dbReference type="SAM" id="Coils"/>
    </source>
</evidence>
<name>A0A3N0AUJ5_9ACTN</name>
<reference evidence="4" key="1">
    <citation type="submission" date="2018-05" db="EMBL/GenBank/DDBJ databases">
        <title>Genome Sequencing of selected type strains of the family Eggerthellaceae.</title>
        <authorList>
            <person name="Danylec N."/>
            <person name="Stoll D.A."/>
            <person name="Doetsch A."/>
            <person name="Huch M."/>
        </authorList>
    </citation>
    <scope>NUCLEOTIDE SEQUENCE [LARGE SCALE GENOMIC DNA]</scope>
    <source>
        <strain evidence="4">DSM 24851</strain>
    </source>
</reference>
<keyword evidence="1" id="KW-0175">Coiled coil</keyword>
<dbReference type="SUPFAM" id="SSF54495">
    <property type="entry name" value="UBC-like"/>
    <property type="match status" value="1"/>
</dbReference>
<dbReference type="AlphaFoldDB" id="A0A3N0AUJ5"/>
<feature type="coiled-coil region" evidence="1">
    <location>
        <begin position="269"/>
        <end position="296"/>
    </location>
</feature>
<evidence type="ECO:0000256" key="2">
    <source>
        <dbReference type="SAM" id="MobiDB-lite"/>
    </source>
</evidence>
<accession>A0A3N0AUJ5</accession>
<evidence type="ECO:0000313" key="3">
    <source>
        <dbReference type="EMBL" id="RNL38219.1"/>
    </source>
</evidence>
<sequence length="303" mass="33754">MGRGNRAKPQQPALRNAGEGRRRCRSHLREQDREKGNARHGGSHRPQRRHSLEAMVDVAMSSSERAIAELLKARTGFKREAGQQGEVVLDGPYVLDATYNGVRLAEDFDLELVVPGDYPASLPKVKETSGIIDPGYEHLYLDGTLCLGVRGELLLAQLENPSLVALLDGPVRSYLYSYLFRKRYGCYPFGDRAHGALGILHYYGELFEETDFTTIVKLLGAVCFDEYRGHLPCPCGSGLIARKCHGETILELKESGAAAIFSSDFMIIARELDDLRQSAEKRERALRQNLESLSGTYRAPKIE</sequence>
<feature type="region of interest" description="Disordered" evidence="2">
    <location>
        <begin position="1"/>
        <end position="50"/>
    </location>
</feature>
<gene>
    <name evidence="3" type="ORF">DMP06_09370</name>
</gene>
<feature type="compositionally biased region" description="Basic and acidic residues" evidence="2">
    <location>
        <begin position="27"/>
        <end position="37"/>
    </location>
</feature>
<proteinExistence type="predicted"/>
<dbReference type="InterPro" id="IPR016135">
    <property type="entry name" value="UBQ-conjugating_enzyme/RWD"/>
</dbReference>